<proteinExistence type="predicted"/>
<dbReference type="PROSITE" id="PS51225">
    <property type="entry name" value="MARVEL"/>
    <property type="match status" value="1"/>
</dbReference>
<name>A0AAV4R1I2_CAEEX</name>
<evidence type="ECO:0000259" key="7">
    <source>
        <dbReference type="PROSITE" id="PS51225"/>
    </source>
</evidence>
<keyword evidence="2 5" id="KW-0812">Transmembrane</keyword>
<evidence type="ECO:0000313" key="8">
    <source>
        <dbReference type="EMBL" id="GIY14237.1"/>
    </source>
</evidence>
<comment type="caution">
    <text evidence="8">The sequence shown here is derived from an EMBL/GenBank/DDBJ whole genome shotgun (WGS) entry which is preliminary data.</text>
</comment>
<protein>
    <recommendedName>
        <fullName evidence="7">MARVEL domain-containing protein</fullName>
    </recommendedName>
</protein>
<dbReference type="Pfam" id="PF01284">
    <property type="entry name" value="MARVEL"/>
    <property type="match status" value="1"/>
</dbReference>
<reference evidence="8 9" key="1">
    <citation type="submission" date="2021-06" db="EMBL/GenBank/DDBJ databases">
        <title>Caerostris extrusa draft genome.</title>
        <authorList>
            <person name="Kono N."/>
            <person name="Arakawa K."/>
        </authorList>
    </citation>
    <scope>NUCLEOTIDE SEQUENCE [LARGE SCALE GENOMIC DNA]</scope>
</reference>
<dbReference type="EMBL" id="BPLR01007051">
    <property type="protein sequence ID" value="GIY14237.1"/>
    <property type="molecule type" value="Genomic_DNA"/>
</dbReference>
<accession>A0AAV4R1I2</accession>
<evidence type="ECO:0000256" key="6">
    <source>
        <dbReference type="SAM" id="Phobius"/>
    </source>
</evidence>
<evidence type="ECO:0000256" key="4">
    <source>
        <dbReference type="ARBA" id="ARBA00023136"/>
    </source>
</evidence>
<evidence type="ECO:0000256" key="3">
    <source>
        <dbReference type="ARBA" id="ARBA00022989"/>
    </source>
</evidence>
<feature type="transmembrane region" description="Helical" evidence="6">
    <location>
        <begin position="82"/>
        <end position="106"/>
    </location>
</feature>
<feature type="domain" description="MARVEL" evidence="7">
    <location>
        <begin position="44"/>
        <end position="169"/>
    </location>
</feature>
<dbReference type="AlphaFoldDB" id="A0AAV4R1I2"/>
<sequence length="209" mass="23627">MATVTVSATTTTKVSPNIRFDPSYAKSIPGILKIAEAEKEEILFYYEFKESFILEARIVSLIGFICVQMVSNQYYAGSASGWFIFVAMTAFWVTLVVVVLYLFHIIEKLHWIPWLLGGFAALWAVFYFIAACVVVARSGEDAARSSGFLWFCCHGTVWIRGFHKIQVMEGWSHCSGRANNQHYNVHNSKLSDILKKSFSGSNQLLSYNH</sequence>
<evidence type="ECO:0000313" key="9">
    <source>
        <dbReference type="Proteomes" id="UP001054945"/>
    </source>
</evidence>
<dbReference type="GO" id="GO:0016020">
    <property type="term" value="C:membrane"/>
    <property type="evidence" value="ECO:0007669"/>
    <property type="project" value="UniProtKB-SubCell"/>
</dbReference>
<organism evidence="8 9">
    <name type="scientific">Caerostris extrusa</name>
    <name type="common">Bark spider</name>
    <name type="synonym">Caerostris bankana</name>
    <dbReference type="NCBI Taxonomy" id="172846"/>
    <lineage>
        <taxon>Eukaryota</taxon>
        <taxon>Metazoa</taxon>
        <taxon>Ecdysozoa</taxon>
        <taxon>Arthropoda</taxon>
        <taxon>Chelicerata</taxon>
        <taxon>Arachnida</taxon>
        <taxon>Araneae</taxon>
        <taxon>Araneomorphae</taxon>
        <taxon>Entelegynae</taxon>
        <taxon>Araneoidea</taxon>
        <taxon>Araneidae</taxon>
        <taxon>Caerostris</taxon>
    </lineage>
</organism>
<evidence type="ECO:0000256" key="5">
    <source>
        <dbReference type="PROSITE-ProRule" id="PRU00581"/>
    </source>
</evidence>
<gene>
    <name evidence="8" type="ORF">CEXT_733181</name>
</gene>
<dbReference type="PANTHER" id="PTHR22776:SF49">
    <property type="entry name" value="MARVEL DOMAIN-CONTAINING PROTEIN"/>
    <property type="match status" value="1"/>
</dbReference>
<keyword evidence="9" id="KW-1185">Reference proteome</keyword>
<dbReference type="InterPro" id="IPR008253">
    <property type="entry name" value="Marvel"/>
</dbReference>
<dbReference type="InterPro" id="IPR050578">
    <property type="entry name" value="MARVEL-CKLF_proteins"/>
</dbReference>
<comment type="subcellular location">
    <subcellularLocation>
        <location evidence="1">Membrane</location>
        <topology evidence="1">Multi-pass membrane protein</topology>
    </subcellularLocation>
</comment>
<dbReference type="Proteomes" id="UP001054945">
    <property type="component" value="Unassembled WGS sequence"/>
</dbReference>
<keyword evidence="3 6" id="KW-1133">Transmembrane helix</keyword>
<feature type="transmembrane region" description="Helical" evidence="6">
    <location>
        <begin position="112"/>
        <end position="136"/>
    </location>
</feature>
<evidence type="ECO:0000256" key="1">
    <source>
        <dbReference type="ARBA" id="ARBA00004141"/>
    </source>
</evidence>
<evidence type="ECO:0000256" key="2">
    <source>
        <dbReference type="ARBA" id="ARBA00022692"/>
    </source>
</evidence>
<keyword evidence="4 5" id="KW-0472">Membrane</keyword>
<dbReference type="PANTHER" id="PTHR22776">
    <property type="entry name" value="MARVEL-CONTAINING POTENTIAL LIPID RAFT-ASSOCIATED PROTEIN"/>
    <property type="match status" value="1"/>
</dbReference>